<evidence type="ECO:0000259" key="2">
    <source>
        <dbReference type="Pfam" id="PF04773"/>
    </source>
</evidence>
<dbReference type="Gene3D" id="3.55.50.30">
    <property type="match status" value="1"/>
</dbReference>
<evidence type="ECO:0008006" key="6">
    <source>
        <dbReference type="Google" id="ProtNLM"/>
    </source>
</evidence>
<sequence length="350" mass="40532">MSMSFDPKNEADFLKHPLFIKWLSHSNAELDSYWQHWLEKHPEKKEMLVRAKDLAKSLSWKEQHQMPQEDFSRIKDNLLHYHVKQEQYKEIDNSHFRYPNRVVKWWLPMAAALVVMGFFLLSYYEIGQTGASEEVPVADWVVRKVPKGMKKVFRLPDGSQVTVNSDSEIRFPSSFGEERTVELDGQAFFEVVKNPEKPFTVQSGQLKTTVLGTSFDIGAYPEDDGFHVAVVTGKVEVATENGVSATLLPDEATFFDVRDLSLTKGTYDYDQLIGWKERILKFREESYKQVFDRLSRWYNVDVELAAGVEFTGKYSGEFKNESLENVLKGMEYSLNFDYEIKNGKLIISNK</sequence>
<dbReference type="RefSeq" id="WP_112782703.1">
    <property type="nucleotide sequence ID" value="NZ_CP030041.1"/>
</dbReference>
<proteinExistence type="predicted"/>
<feature type="domain" description="FecR protein" evidence="2">
    <location>
        <begin position="147"/>
        <end position="236"/>
    </location>
</feature>
<dbReference type="InterPro" id="IPR032508">
    <property type="entry name" value="FecR_C"/>
</dbReference>
<organism evidence="4 5">
    <name type="scientific">Echinicola strongylocentroti</name>
    <dbReference type="NCBI Taxonomy" id="1795355"/>
    <lineage>
        <taxon>Bacteria</taxon>
        <taxon>Pseudomonadati</taxon>
        <taxon>Bacteroidota</taxon>
        <taxon>Cytophagia</taxon>
        <taxon>Cytophagales</taxon>
        <taxon>Cyclobacteriaceae</taxon>
        <taxon>Echinicola</taxon>
    </lineage>
</organism>
<evidence type="ECO:0000313" key="4">
    <source>
        <dbReference type="EMBL" id="AWW29287.1"/>
    </source>
</evidence>
<keyword evidence="1" id="KW-1133">Transmembrane helix</keyword>
<keyword evidence="1" id="KW-0812">Transmembrane</keyword>
<name>A0A2Z4IF31_9BACT</name>
<keyword evidence="1" id="KW-0472">Membrane</keyword>
<dbReference type="PANTHER" id="PTHR30273:SF2">
    <property type="entry name" value="PROTEIN FECR"/>
    <property type="match status" value="1"/>
</dbReference>
<feature type="transmembrane region" description="Helical" evidence="1">
    <location>
        <begin position="105"/>
        <end position="124"/>
    </location>
</feature>
<dbReference type="Gene3D" id="2.60.120.1440">
    <property type="match status" value="1"/>
</dbReference>
<gene>
    <name evidence="4" type="ORF">DN752_03535</name>
</gene>
<keyword evidence="5" id="KW-1185">Reference proteome</keyword>
<dbReference type="GO" id="GO:0016989">
    <property type="term" value="F:sigma factor antagonist activity"/>
    <property type="evidence" value="ECO:0007669"/>
    <property type="project" value="TreeGrafter"/>
</dbReference>
<dbReference type="Pfam" id="PF16344">
    <property type="entry name" value="FecR_C"/>
    <property type="match status" value="1"/>
</dbReference>
<dbReference type="KEGG" id="est:DN752_03535"/>
<dbReference type="InterPro" id="IPR012373">
    <property type="entry name" value="Ferrdict_sens_TM"/>
</dbReference>
<dbReference type="OrthoDB" id="1099916at2"/>
<feature type="domain" description="Protein FecR C-terminal" evidence="3">
    <location>
        <begin position="280"/>
        <end position="347"/>
    </location>
</feature>
<dbReference type="PANTHER" id="PTHR30273">
    <property type="entry name" value="PERIPLASMIC SIGNAL SENSOR AND SIGMA FACTOR ACTIVATOR FECR-RELATED"/>
    <property type="match status" value="1"/>
</dbReference>
<dbReference type="Proteomes" id="UP000248688">
    <property type="component" value="Chromosome"/>
</dbReference>
<evidence type="ECO:0000259" key="3">
    <source>
        <dbReference type="Pfam" id="PF16344"/>
    </source>
</evidence>
<accession>A0A2Z4IF31</accession>
<dbReference type="PIRSF" id="PIRSF018266">
    <property type="entry name" value="FecR"/>
    <property type="match status" value="1"/>
</dbReference>
<reference evidence="4 5" key="1">
    <citation type="submission" date="2018-06" db="EMBL/GenBank/DDBJ databases">
        <title>Echinicola strongylocentroti sp. nov., isolated from a sea urchin Strongylocentrotus intermedius.</title>
        <authorList>
            <person name="Bae S.S."/>
        </authorList>
    </citation>
    <scope>NUCLEOTIDE SEQUENCE [LARGE SCALE GENOMIC DNA]</scope>
    <source>
        <strain evidence="4 5">MEBiC08714</strain>
    </source>
</reference>
<dbReference type="Pfam" id="PF04773">
    <property type="entry name" value="FecR"/>
    <property type="match status" value="1"/>
</dbReference>
<dbReference type="InterPro" id="IPR006860">
    <property type="entry name" value="FecR"/>
</dbReference>
<evidence type="ECO:0000313" key="5">
    <source>
        <dbReference type="Proteomes" id="UP000248688"/>
    </source>
</evidence>
<dbReference type="EMBL" id="CP030041">
    <property type="protein sequence ID" value="AWW29287.1"/>
    <property type="molecule type" value="Genomic_DNA"/>
</dbReference>
<protein>
    <recommendedName>
        <fullName evidence="6">Iron dicitrate transport regulator FecR</fullName>
    </recommendedName>
</protein>
<evidence type="ECO:0000256" key="1">
    <source>
        <dbReference type="SAM" id="Phobius"/>
    </source>
</evidence>
<dbReference type="AlphaFoldDB" id="A0A2Z4IF31"/>